<evidence type="ECO:0000256" key="9">
    <source>
        <dbReference type="ARBA" id="ARBA00022989"/>
    </source>
</evidence>
<keyword evidence="5" id="KW-0812">Transmembrane</keyword>
<dbReference type="KEGG" id="acel:acsn021_08260"/>
<protein>
    <submittedName>
        <fullName evidence="12">Uncharacterized protein</fullName>
    </submittedName>
</protein>
<dbReference type="SUPFAM" id="SSF158472">
    <property type="entry name" value="HAMP domain-like"/>
    <property type="match status" value="1"/>
</dbReference>
<comment type="subcellular location">
    <subcellularLocation>
        <location evidence="1">Cell membrane</location>
        <topology evidence="1">Multi-pass membrane protein</topology>
    </subcellularLocation>
</comment>
<evidence type="ECO:0000256" key="3">
    <source>
        <dbReference type="ARBA" id="ARBA00022553"/>
    </source>
</evidence>
<dbReference type="Gene3D" id="6.10.340.10">
    <property type="match status" value="1"/>
</dbReference>
<evidence type="ECO:0000256" key="11">
    <source>
        <dbReference type="ARBA" id="ARBA00023136"/>
    </source>
</evidence>
<keyword evidence="13" id="KW-1185">Reference proteome</keyword>
<keyword evidence="10" id="KW-0902">Two-component regulatory system</keyword>
<dbReference type="PROSITE" id="PS50885">
    <property type="entry name" value="HAMP"/>
    <property type="match status" value="1"/>
</dbReference>
<dbReference type="Pfam" id="PF06580">
    <property type="entry name" value="His_kinase"/>
    <property type="match status" value="1"/>
</dbReference>
<evidence type="ECO:0000256" key="8">
    <source>
        <dbReference type="ARBA" id="ARBA00022840"/>
    </source>
</evidence>
<evidence type="ECO:0000256" key="2">
    <source>
        <dbReference type="ARBA" id="ARBA00022475"/>
    </source>
</evidence>
<keyword evidence="7" id="KW-0418">Kinase</keyword>
<keyword evidence="8" id="KW-0067">ATP-binding</keyword>
<keyword evidence="11" id="KW-0472">Membrane</keyword>
<dbReference type="GO" id="GO:0000155">
    <property type="term" value="F:phosphorelay sensor kinase activity"/>
    <property type="evidence" value="ECO:0007669"/>
    <property type="project" value="InterPro"/>
</dbReference>
<dbReference type="Pfam" id="PF00672">
    <property type="entry name" value="HAMP"/>
    <property type="match status" value="1"/>
</dbReference>
<reference evidence="12 13" key="1">
    <citation type="journal article" date="2016" name="Int. J. Syst. Evol. Microbiol.">
        <title>Descriptions of Anaerotaenia torta gen. nov., sp. nov. and Anaerocolumna cellulosilytica gen. nov., sp. nov. isolated from a methanogenic reactor of cattle waste.</title>
        <authorList>
            <person name="Uek A."/>
            <person name="Ohtaki Y."/>
            <person name="Kaku N."/>
            <person name="Ueki K."/>
        </authorList>
    </citation>
    <scope>NUCLEOTIDE SEQUENCE [LARGE SCALE GENOMIC DNA]</scope>
    <source>
        <strain evidence="12 13">SN021</strain>
    </source>
</reference>
<dbReference type="InterPro" id="IPR010559">
    <property type="entry name" value="Sig_transdc_His_kin_internal"/>
</dbReference>
<dbReference type="EMBL" id="AP023367">
    <property type="protein sequence ID" value="BCJ93257.1"/>
    <property type="molecule type" value="Genomic_DNA"/>
</dbReference>
<keyword evidence="3" id="KW-0597">Phosphoprotein</keyword>
<dbReference type="RefSeq" id="WP_184090133.1">
    <property type="nucleotide sequence ID" value="NZ_AP023367.1"/>
</dbReference>
<evidence type="ECO:0000256" key="5">
    <source>
        <dbReference type="ARBA" id="ARBA00022692"/>
    </source>
</evidence>
<evidence type="ECO:0000313" key="13">
    <source>
        <dbReference type="Proteomes" id="UP000515561"/>
    </source>
</evidence>
<keyword evidence="4" id="KW-0808">Transferase</keyword>
<keyword evidence="9" id="KW-1133">Transmembrane helix</keyword>
<dbReference type="AlphaFoldDB" id="A0A6S6QZH9"/>
<dbReference type="PANTHER" id="PTHR34220">
    <property type="entry name" value="SENSOR HISTIDINE KINASE YPDA"/>
    <property type="match status" value="1"/>
</dbReference>
<gene>
    <name evidence="12" type="ORF">acsn021_08260</name>
</gene>
<accession>A0A6S6QZH9</accession>
<organism evidence="12 13">
    <name type="scientific">Anaerocolumna cellulosilytica</name>
    <dbReference type="NCBI Taxonomy" id="433286"/>
    <lineage>
        <taxon>Bacteria</taxon>
        <taxon>Bacillati</taxon>
        <taxon>Bacillota</taxon>
        <taxon>Clostridia</taxon>
        <taxon>Lachnospirales</taxon>
        <taxon>Lachnospiraceae</taxon>
        <taxon>Anaerocolumna</taxon>
    </lineage>
</organism>
<keyword evidence="2" id="KW-1003">Cell membrane</keyword>
<evidence type="ECO:0000256" key="10">
    <source>
        <dbReference type="ARBA" id="ARBA00023012"/>
    </source>
</evidence>
<dbReference type="Proteomes" id="UP000515561">
    <property type="component" value="Chromosome"/>
</dbReference>
<dbReference type="GO" id="GO:0005886">
    <property type="term" value="C:plasma membrane"/>
    <property type="evidence" value="ECO:0007669"/>
    <property type="project" value="UniProtKB-SubCell"/>
</dbReference>
<dbReference type="InterPro" id="IPR003660">
    <property type="entry name" value="HAMP_dom"/>
</dbReference>
<evidence type="ECO:0000256" key="6">
    <source>
        <dbReference type="ARBA" id="ARBA00022741"/>
    </source>
</evidence>
<evidence type="ECO:0000256" key="1">
    <source>
        <dbReference type="ARBA" id="ARBA00004651"/>
    </source>
</evidence>
<keyword evidence="6" id="KW-0547">Nucleotide-binding</keyword>
<proteinExistence type="predicted"/>
<dbReference type="PANTHER" id="PTHR34220:SF11">
    <property type="entry name" value="SENSOR PROTEIN KINASE HPTS"/>
    <property type="match status" value="1"/>
</dbReference>
<name>A0A6S6QZH9_9FIRM</name>
<evidence type="ECO:0000256" key="4">
    <source>
        <dbReference type="ARBA" id="ARBA00022679"/>
    </source>
</evidence>
<dbReference type="SMART" id="SM00304">
    <property type="entry name" value="HAMP"/>
    <property type="match status" value="1"/>
</dbReference>
<dbReference type="CDD" id="cd06225">
    <property type="entry name" value="HAMP"/>
    <property type="match status" value="1"/>
</dbReference>
<sequence>MKLHKFRITGFYSKMLLFCILILSTISLILAAIVSSFAKKYEQAEFLKKYDLTLNNLHNSFELKQRNYNAALDSLFDIPYAYNDLCTFLQIANPYDLEVSTNKNIITALNRICDFDSSCIGILLFSNVTKQLYQFDPKYSSLNQIPLTTDWPEHSPFTLGIMNDTQLMLSSTGFKKPSSNTYGLVGTIFKSSSKTNKVLGQIILLYPTSEFLSVLNSYPLSAEYAYSITDSKQNIIFRSSGDYSDSSDLFLEYPTGNSNNVVSYPTVTTTIGKEAYFTSSIYNGRYDFYTSYQIKKAGYGTGYTQNLILLLALFTCVCSISLYVVTFQLARKKVRIIQKGMSKIGSNNLTYRIPHSKGQDEYSHIITGFNRMCDDLQKNVEQSYVYALQQKNAELYALQTSINPHFLYNTLELIRVQTLHGNPVSASQMILLLAKIYRNQTNREMFISLGEELEQCENLISLYQYRFQNFEYEFYIEDALSPYGLPKNTLQPLIENYFVHGLDKNREDNYLKLDGALITNDGNSYIKLTLSNNGQPITEDELKGLLVKLNQSVFENNESSGFALSNVNNRLRIVFGEDYGIQPGALEDGSGFSITIMIPPVLTAELRERKHTVMQQPKP</sequence>
<dbReference type="GO" id="GO:0005524">
    <property type="term" value="F:ATP binding"/>
    <property type="evidence" value="ECO:0007669"/>
    <property type="project" value="UniProtKB-KW"/>
</dbReference>
<dbReference type="InterPro" id="IPR050640">
    <property type="entry name" value="Bact_2-comp_sensor_kinase"/>
</dbReference>
<evidence type="ECO:0000313" key="12">
    <source>
        <dbReference type="EMBL" id="BCJ93257.1"/>
    </source>
</evidence>
<evidence type="ECO:0000256" key="7">
    <source>
        <dbReference type="ARBA" id="ARBA00022777"/>
    </source>
</evidence>